<protein>
    <submittedName>
        <fullName evidence="1">Uncharacterized protein</fullName>
    </submittedName>
</protein>
<reference evidence="1 2" key="1">
    <citation type="journal article" date="2019" name="Nat. Ecol. Evol.">
        <title>Megaphylogeny resolves global patterns of mushroom evolution.</title>
        <authorList>
            <person name="Varga T."/>
            <person name="Krizsan K."/>
            <person name="Foldi C."/>
            <person name="Dima B."/>
            <person name="Sanchez-Garcia M."/>
            <person name="Sanchez-Ramirez S."/>
            <person name="Szollosi G.J."/>
            <person name="Szarkandi J.G."/>
            <person name="Papp V."/>
            <person name="Albert L."/>
            <person name="Andreopoulos W."/>
            <person name="Angelini C."/>
            <person name="Antonin V."/>
            <person name="Barry K.W."/>
            <person name="Bougher N.L."/>
            <person name="Buchanan P."/>
            <person name="Buyck B."/>
            <person name="Bense V."/>
            <person name="Catcheside P."/>
            <person name="Chovatia M."/>
            <person name="Cooper J."/>
            <person name="Damon W."/>
            <person name="Desjardin D."/>
            <person name="Finy P."/>
            <person name="Geml J."/>
            <person name="Haridas S."/>
            <person name="Hughes K."/>
            <person name="Justo A."/>
            <person name="Karasinski D."/>
            <person name="Kautmanova I."/>
            <person name="Kiss B."/>
            <person name="Kocsube S."/>
            <person name="Kotiranta H."/>
            <person name="LaButti K.M."/>
            <person name="Lechner B.E."/>
            <person name="Liimatainen K."/>
            <person name="Lipzen A."/>
            <person name="Lukacs Z."/>
            <person name="Mihaltcheva S."/>
            <person name="Morgado L.N."/>
            <person name="Niskanen T."/>
            <person name="Noordeloos M.E."/>
            <person name="Ohm R.A."/>
            <person name="Ortiz-Santana B."/>
            <person name="Ovrebo C."/>
            <person name="Racz N."/>
            <person name="Riley R."/>
            <person name="Savchenko A."/>
            <person name="Shiryaev A."/>
            <person name="Soop K."/>
            <person name="Spirin V."/>
            <person name="Szebenyi C."/>
            <person name="Tomsovsky M."/>
            <person name="Tulloss R.E."/>
            <person name="Uehling J."/>
            <person name="Grigoriev I.V."/>
            <person name="Vagvolgyi C."/>
            <person name="Papp T."/>
            <person name="Martin F.M."/>
            <person name="Miettinen O."/>
            <person name="Hibbett D.S."/>
            <person name="Nagy L.G."/>
        </authorList>
    </citation>
    <scope>NUCLEOTIDE SEQUENCE [LARGE SCALE GENOMIC DNA]</scope>
    <source>
        <strain evidence="1 2">NL-1719</strain>
    </source>
</reference>
<organism evidence="1 2">
    <name type="scientific">Pluteus cervinus</name>
    <dbReference type="NCBI Taxonomy" id="181527"/>
    <lineage>
        <taxon>Eukaryota</taxon>
        <taxon>Fungi</taxon>
        <taxon>Dikarya</taxon>
        <taxon>Basidiomycota</taxon>
        <taxon>Agaricomycotina</taxon>
        <taxon>Agaricomycetes</taxon>
        <taxon>Agaricomycetidae</taxon>
        <taxon>Agaricales</taxon>
        <taxon>Pluteineae</taxon>
        <taxon>Pluteaceae</taxon>
        <taxon>Pluteus</taxon>
    </lineage>
</organism>
<dbReference type="EMBL" id="ML208279">
    <property type="protein sequence ID" value="TFK73002.1"/>
    <property type="molecule type" value="Genomic_DNA"/>
</dbReference>
<name>A0ACD3B5Q3_9AGAR</name>
<sequence>MIRAVPPKKPAAKIMKQSVSATSSRASTPPITPKKGNKKLASMTKLAKSTSQSGTATPPRGVVADQRQLDLSGMNLGSKEDVTNVVEEPPKVAIAKEKLIEEVKKTMEAETQKKGLNLVVIGHVDAGKSTLMGRLLYELGRMDEKTKVANERGSNKAGKASFAWAWGLDGTAEERERGITMDIAMQYLSTPHRHITILDAPGHKEFIPNMISGAAQADCALLVVDASTGEFEAGFDRAGQTREHLILVRSLGVTQVVVAINKLDQVSWDQVRYGDICDLLRAFLIQSGFQPSRTKFVPVSAMQGVNLLSRQGDDAKPLRFWYDGPTLVDLLDKLEPPSRDIVAPLRIPISNIFKGQSAGIAVIGRICGGIVQVGERLRALPGDESGIVKMIEVEDKSVEWAASGTACTLHLISIDPVQLSIGTVLCAPSELVSLAMTFTARIIVFDIQIPITPGATVELFHHSRDLPATVSKLISTLDKGSGKVVKSNPRVLSKGLSAEVQISLRTSSLSGSVSTVKSIPIEPFSVNKEMGRILLRRGGETIAAGVVLALVG</sequence>
<evidence type="ECO:0000313" key="2">
    <source>
        <dbReference type="Proteomes" id="UP000308600"/>
    </source>
</evidence>
<accession>A0ACD3B5Q3</accession>
<dbReference type="Proteomes" id="UP000308600">
    <property type="component" value="Unassembled WGS sequence"/>
</dbReference>
<keyword evidence="2" id="KW-1185">Reference proteome</keyword>
<proteinExistence type="predicted"/>
<gene>
    <name evidence="1" type="ORF">BDN72DRAFT_835319</name>
</gene>
<evidence type="ECO:0000313" key="1">
    <source>
        <dbReference type="EMBL" id="TFK73002.1"/>
    </source>
</evidence>